<name>A0A839SR87_9PROT</name>
<dbReference type="Pfam" id="PF01380">
    <property type="entry name" value="SIS"/>
    <property type="match status" value="1"/>
</dbReference>
<evidence type="ECO:0000259" key="4">
    <source>
        <dbReference type="PROSITE" id="PS51071"/>
    </source>
</evidence>
<dbReference type="InterPro" id="IPR047640">
    <property type="entry name" value="RpiR-like"/>
</dbReference>
<sequence length="331" mass="36789">MFGIDKNKWYICSVNLETEKNVLSTPRLSGCLERACCMTVEEVRNKILAEFPAMSPQLRRAAQYVLDNPNGVAVSSIRKLSEAAGIKPNTLVRLARILGFAGFEEFRQPFRDSVTGAVDSFPDRARWLQALAKFNSHGQLYSQMAAASLANIEQLFSNTSTDQLRAVAKRIVKARNTMIVGLGSCYALAYSFWYVGRMALDNLVLLPNHGSLPVDDVARIGKQDVLIVISFNPYRTEVIQSVQLAKRQGATVVAITDSQAAPIAFQADYVFVSPTRTPQFFPSTQAPSALLETLLAFIIGESDPKVIDRINSFHRRRQDMGAYREEPFLDS</sequence>
<dbReference type="PANTHER" id="PTHR30514">
    <property type="entry name" value="GLUCOKINASE"/>
    <property type="match status" value="1"/>
</dbReference>
<organism evidence="6 7">
    <name type="scientific">Limibacillus halophilus</name>
    <dbReference type="NCBI Taxonomy" id="1579333"/>
    <lineage>
        <taxon>Bacteria</taxon>
        <taxon>Pseudomonadati</taxon>
        <taxon>Pseudomonadota</taxon>
        <taxon>Alphaproteobacteria</taxon>
        <taxon>Rhodospirillales</taxon>
        <taxon>Rhodovibrionaceae</taxon>
        <taxon>Limibacillus</taxon>
    </lineage>
</organism>
<proteinExistence type="predicted"/>
<evidence type="ECO:0000256" key="1">
    <source>
        <dbReference type="ARBA" id="ARBA00023015"/>
    </source>
</evidence>
<dbReference type="Gene3D" id="3.40.50.10490">
    <property type="entry name" value="Glucose-6-phosphate isomerase like protein, domain 1"/>
    <property type="match status" value="1"/>
</dbReference>
<dbReference type="InterPro" id="IPR035472">
    <property type="entry name" value="RpiR-like_SIS"/>
</dbReference>
<keyword evidence="1" id="KW-0805">Transcription regulation</keyword>
<gene>
    <name evidence="6" type="ORF">FHR98_000515</name>
</gene>
<feature type="domain" description="SIS" evidence="5">
    <location>
        <begin position="167"/>
        <end position="304"/>
    </location>
</feature>
<dbReference type="InterPro" id="IPR046348">
    <property type="entry name" value="SIS_dom_sf"/>
</dbReference>
<dbReference type="InterPro" id="IPR009057">
    <property type="entry name" value="Homeodomain-like_sf"/>
</dbReference>
<protein>
    <submittedName>
        <fullName evidence="6">DNA-binding MurR/RpiR family transcriptional regulator</fullName>
    </submittedName>
</protein>
<dbReference type="PROSITE" id="PS51464">
    <property type="entry name" value="SIS"/>
    <property type="match status" value="1"/>
</dbReference>
<evidence type="ECO:0000313" key="7">
    <source>
        <dbReference type="Proteomes" id="UP000581135"/>
    </source>
</evidence>
<comment type="caution">
    <text evidence="6">The sequence shown here is derived from an EMBL/GenBank/DDBJ whole genome shotgun (WGS) entry which is preliminary data.</text>
</comment>
<dbReference type="GO" id="GO:0003677">
    <property type="term" value="F:DNA binding"/>
    <property type="evidence" value="ECO:0007669"/>
    <property type="project" value="UniProtKB-KW"/>
</dbReference>
<dbReference type="PROSITE" id="PS51071">
    <property type="entry name" value="HTH_RPIR"/>
    <property type="match status" value="1"/>
</dbReference>
<evidence type="ECO:0000259" key="5">
    <source>
        <dbReference type="PROSITE" id="PS51464"/>
    </source>
</evidence>
<dbReference type="AlphaFoldDB" id="A0A839SR87"/>
<dbReference type="InterPro" id="IPR036388">
    <property type="entry name" value="WH-like_DNA-bd_sf"/>
</dbReference>
<dbReference type="Proteomes" id="UP000581135">
    <property type="component" value="Unassembled WGS sequence"/>
</dbReference>
<dbReference type="CDD" id="cd05013">
    <property type="entry name" value="SIS_RpiR"/>
    <property type="match status" value="1"/>
</dbReference>
<evidence type="ECO:0000313" key="6">
    <source>
        <dbReference type="EMBL" id="MBB3064250.1"/>
    </source>
</evidence>
<dbReference type="GO" id="GO:0003700">
    <property type="term" value="F:DNA-binding transcription factor activity"/>
    <property type="evidence" value="ECO:0007669"/>
    <property type="project" value="InterPro"/>
</dbReference>
<evidence type="ECO:0000256" key="3">
    <source>
        <dbReference type="ARBA" id="ARBA00023163"/>
    </source>
</evidence>
<dbReference type="InterPro" id="IPR001347">
    <property type="entry name" value="SIS_dom"/>
</dbReference>
<reference evidence="6 7" key="1">
    <citation type="submission" date="2020-08" db="EMBL/GenBank/DDBJ databases">
        <title>Genomic Encyclopedia of Type Strains, Phase III (KMG-III): the genomes of soil and plant-associated and newly described type strains.</title>
        <authorList>
            <person name="Whitman W."/>
        </authorList>
    </citation>
    <scope>NUCLEOTIDE SEQUENCE [LARGE SCALE GENOMIC DNA]</scope>
    <source>
        <strain evidence="6 7">CECT 8803</strain>
    </source>
</reference>
<dbReference type="Pfam" id="PF01418">
    <property type="entry name" value="HTH_6"/>
    <property type="match status" value="1"/>
</dbReference>
<dbReference type="SUPFAM" id="SSF53697">
    <property type="entry name" value="SIS domain"/>
    <property type="match status" value="1"/>
</dbReference>
<accession>A0A839SR87</accession>
<keyword evidence="3" id="KW-0804">Transcription</keyword>
<evidence type="ECO:0000256" key="2">
    <source>
        <dbReference type="ARBA" id="ARBA00023125"/>
    </source>
</evidence>
<feature type="domain" description="HTH rpiR-type" evidence="4">
    <location>
        <begin position="41"/>
        <end position="117"/>
    </location>
</feature>
<dbReference type="RefSeq" id="WP_183415048.1">
    <property type="nucleotide sequence ID" value="NZ_JACHXA010000001.1"/>
</dbReference>
<keyword evidence="7" id="KW-1185">Reference proteome</keyword>
<dbReference type="EMBL" id="JACHXA010000001">
    <property type="protein sequence ID" value="MBB3064250.1"/>
    <property type="molecule type" value="Genomic_DNA"/>
</dbReference>
<dbReference type="SUPFAM" id="SSF46689">
    <property type="entry name" value="Homeodomain-like"/>
    <property type="match status" value="1"/>
</dbReference>
<dbReference type="GO" id="GO:0097367">
    <property type="term" value="F:carbohydrate derivative binding"/>
    <property type="evidence" value="ECO:0007669"/>
    <property type="project" value="InterPro"/>
</dbReference>
<dbReference type="PANTHER" id="PTHR30514:SF18">
    <property type="entry name" value="RPIR-FAMILY TRANSCRIPTIONAL REGULATOR"/>
    <property type="match status" value="1"/>
</dbReference>
<keyword evidence="2 6" id="KW-0238">DNA-binding</keyword>
<dbReference type="Gene3D" id="1.10.10.10">
    <property type="entry name" value="Winged helix-like DNA-binding domain superfamily/Winged helix DNA-binding domain"/>
    <property type="match status" value="1"/>
</dbReference>
<dbReference type="GO" id="GO:1901135">
    <property type="term" value="P:carbohydrate derivative metabolic process"/>
    <property type="evidence" value="ECO:0007669"/>
    <property type="project" value="InterPro"/>
</dbReference>
<dbReference type="InterPro" id="IPR000281">
    <property type="entry name" value="HTH_RpiR"/>
</dbReference>